<proteinExistence type="predicted"/>
<sequence length="62" mass="7069">MVKIDERFVDHNQLKDAWQRTLPTVMNPSDQSEVMADEADPKALRCTHLIICAQALHDLTHA</sequence>
<evidence type="ECO:0000313" key="2">
    <source>
        <dbReference type="Proteomes" id="UP000053750"/>
    </source>
</evidence>
<name>A0A9W5W6J9_9BACL</name>
<organism evidence="1 2">
    <name type="scientific">Paenibacillus darwinianus</name>
    <dbReference type="NCBI Taxonomy" id="1380763"/>
    <lineage>
        <taxon>Bacteria</taxon>
        <taxon>Bacillati</taxon>
        <taxon>Bacillota</taxon>
        <taxon>Bacilli</taxon>
        <taxon>Bacillales</taxon>
        <taxon>Paenibacillaceae</taxon>
        <taxon>Paenibacillus</taxon>
    </lineage>
</organism>
<keyword evidence="2" id="KW-1185">Reference proteome</keyword>
<accession>A0A9W5W6J9</accession>
<dbReference type="OrthoDB" id="2971377at2"/>
<dbReference type="RefSeq" id="WP_036584240.1">
    <property type="nucleotide sequence ID" value="NZ_KK082169.1"/>
</dbReference>
<dbReference type="Proteomes" id="UP000053750">
    <property type="component" value="Unassembled WGS sequence"/>
</dbReference>
<evidence type="ECO:0000313" key="1">
    <source>
        <dbReference type="EMBL" id="EXX85312.1"/>
    </source>
</evidence>
<dbReference type="AlphaFoldDB" id="A0A9W5W6J9"/>
<comment type="caution">
    <text evidence="1">The sequence shown here is derived from an EMBL/GenBank/DDBJ whole genome shotgun (WGS) entry which is preliminary data.</text>
</comment>
<reference evidence="1 2" key="1">
    <citation type="submission" date="2014-02" db="EMBL/GenBank/DDBJ databases">
        <title>Genome sequence of Paenibacillus darwinianus reveals adaptive mechanisms for survival in Antarctic soils.</title>
        <authorList>
            <person name="Dsouza M."/>
            <person name="Taylor M.W."/>
            <person name="Turner S.J."/>
            <person name="Aislabie J."/>
        </authorList>
    </citation>
    <scope>NUCLEOTIDE SEQUENCE [LARGE SCALE GENOMIC DNA]</scope>
    <source>
        <strain evidence="1 2">CE1</strain>
    </source>
</reference>
<gene>
    <name evidence="1" type="ORF">BG53_08900</name>
</gene>
<protein>
    <submittedName>
        <fullName evidence="1">Uncharacterized protein</fullName>
    </submittedName>
</protein>
<dbReference type="EMBL" id="JFHU01000232">
    <property type="protein sequence ID" value="EXX85312.1"/>
    <property type="molecule type" value="Genomic_DNA"/>
</dbReference>